<dbReference type="InterPro" id="IPR052894">
    <property type="entry name" value="AsmA-related"/>
</dbReference>
<dbReference type="InterPro" id="IPR007844">
    <property type="entry name" value="AsmA"/>
</dbReference>
<evidence type="ECO:0000259" key="2">
    <source>
        <dbReference type="Pfam" id="PF05170"/>
    </source>
</evidence>
<accession>A0A512N836</accession>
<dbReference type="PANTHER" id="PTHR30441:SF4">
    <property type="entry name" value="PROTEIN ASMA"/>
    <property type="match status" value="1"/>
</dbReference>
<comment type="caution">
    <text evidence="3">The sequence shown here is derived from an EMBL/GenBank/DDBJ whole genome shotgun (WGS) entry which is preliminary data.</text>
</comment>
<proteinExistence type="predicted"/>
<dbReference type="AlphaFoldDB" id="A0A512N836"/>
<dbReference type="RefSeq" id="WP_147149252.1">
    <property type="nucleotide sequence ID" value="NZ_BKAJ01000034.1"/>
</dbReference>
<dbReference type="Proteomes" id="UP000321058">
    <property type="component" value="Unassembled WGS sequence"/>
</dbReference>
<evidence type="ECO:0000313" key="3">
    <source>
        <dbReference type="EMBL" id="GEP55150.1"/>
    </source>
</evidence>
<sequence length="672" mass="70438">MRVPWKRLTWILAVAVPVAAVAGIIWVGTRDLSRFQGRMTEQVRKVTGRELAARVPLSIRLGTEPAMVAEGVTLTNASWASRPELARVRKLTLFLDPASLFLGEVKIGRVLLEGADILVERNDVGDTNLDMLPPPDGSGPHPGENRSLRLRTAPAFPWINTIEVRDSVLTIAEQGRPPVALEISAATFKSQAPNQPLQLEGKFAAPQATPLELTGTAGTFDGWMRGLPGNLDVQGGFGGGKIAIKGSVNAKGTNLAITSEGPDVSVFGPYIRLPVPAGGPYSLNAKAGTLRSSFKVEVTTLKVGSSELTGEALFRVDRKGTPTVAVNADVSRLDIGDLKAAPSTAPAANTPQGPPARLVPTMPFQASWLGRSAMSVTVRLGEIVGLGSKVQNASVTLTSGETRFAFRAAATVGGGSAGFDLVYDATGRIGQATLTATASRVSLADLTTLLGFDVGLRDAVGDIDLRLRGGGRNTRDALNSASGSVEVAVTKGLWPRGQFTNWPGETQRLLGGGDTGVPFNCVAGRFEVSGGIAYLRRLVVDTPRTTMVGGGYLSLRTEGFEFVVAPEARDNQNVALAVPLRVKGGSGRETASALEPNLARLLVGAGVVPSLSGQVNQAAKQPNANPCAIMAPRVEGLRPGLRAQMPVPSVADTRHRGGRPQAQTAGPQRSQR</sequence>
<protein>
    <recommendedName>
        <fullName evidence="2">AsmA domain-containing protein</fullName>
    </recommendedName>
</protein>
<dbReference type="Pfam" id="PF05170">
    <property type="entry name" value="AsmA"/>
    <property type="match status" value="1"/>
</dbReference>
<feature type="region of interest" description="Disordered" evidence="1">
    <location>
        <begin position="648"/>
        <end position="672"/>
    </location>
</feature>
<dbReference type="EMBL" id="BKAJ01000034">
    <property type="protein sequence ID" value="GEP55150.1"/>
    <property type="molecule type" value="Genomic_DNA"/>
</dbReference>
<gene>
    <name evidence="3" type="ORF">RSO01_23160</name>
</gene>
<feature type="domain" description="AsmA" evidence="2">
    <location>
        <begin position="6"/>
        <end position="208"/>
    </location>
</feature>
<keyword evidence="4" id="KW-1185">Reference proteome</keyword>
<name>A0A512N836_9HYPH</name>
<feature type="compositionally biased region" description="Polar residues" evidence="1">
    <location>
        <begin position="661"/>
        <end position="672"/>
    </location>
</feature>
<dbReference type="GO" id="GO:0090313">
    <property type="term" value="P:regulation of protein targeting to membrane"/>
    <property type="evidence" value="ECO:0007669"/>
    <property type="project" value="TreeGrafter"/>
</dbReference>
<dbReference type="PANTHER" id="PTHR30441">
    <property type="entry name" value="DUF748 DOMAIN-CONTAINING PROTEIN"/>
    <property type="match status" value="1"/>
</dbReference>
<organism evidence="3 4">
    <name type="scientific">Reyranella soli</name>
    <dbReference type="NCBI Taxonomy" id="1230389"/>
    <lineage>
        <taxon>Bacteria</taxon>
        <taxon>Pseudomonadati</taxon>
        <taxon>Pseudomonadota</taxon>
        <taxon>Alphaproteobacteria</taxon>
        <taxon>Hyphomicrobiales</taxon>
        <taxon>Reyranellaceae</taxon>
        <taxon>Reyranella</taxon>
    </lineage>
</organism>
<evidence type="ECO:0000313" key="4">
    <source>
        <dbReference type="Proteomes" id="UP000321058"/>
    </source>
</evidence>
<evidence type="ECO:0000256" key="1">
    <source>
        <dbReference type="SAM" id="MobiDB-lite"/>
    </source>
</evidence>
<reference evidence="3 4" key="1">
    <citation type="submission" date="2019-07" db="EMBL/GenBank/DDBJ databases">
        <title>Whole genome shotgun sequence of Reyranella soli NBRC 108950.</title>
        <authorList>
            <person name="Hosoyama A."/>
            <person name="Uohara A."/>
            <person name="Ohji S."/>
            <person name="Ichikawa N."/>
        </authorList>
    </citation>
    <scope>NUCLEOTIDE SEQUENCE [LARGE SCALE GENOMIC DNA]</scope>
    <source>
        <strain evidence="3 4">NBRC 108950</strain>
    </source>
</reference>
<dbReference type="OrthoDB" id="225437at2"/>
<dbReference type="GO" id="GO:0005886">
    <property type="term" value="C:plasma membrane"/>
    <property type="evidence" value="ECO:0007669"/>
    <property type="project" value="TreeGrafter"/>
</dbReference>